<keyword evidence="1" id="KW-0812">Transmembrane</keyword>
<evidence type="ECO:0000256" key="1">
    <source>
        <dbReference type="SAM" id="Phobius"/>
    </source>
</evidence>
<proteinExistence type="predicted"/>
<keyword evidence="3" id="KW-1185">Reference proteome</keyword>
<protein>
    <submittedName>
        <fullName evidence="2">Uncharacterized protein</fullName>
    </submittedName>
</protein>
<keyword evidence="1" id="KW-0472">Membrane</keyword>
<name>A0A543I4I9_9MICO</name>
<dbReference type="EMBL" id="VFPN01000001">
    <property type="protein sequence ID" value="TQM65479.1"/>
    <property type="molecule type" value="Genomic_DNA"/>
</dbReference>
<accession>A0A543I4I9</accession>
<dbReference type="Proteomes" id="UP000318331">
    <property type="component" value="Unassembled WGS sequence"/>
</dbReference>
<dbReference type="AlphaFoldDB" id="A0A543I4I9"/>
<gene>
    <name evidence="2" type="ORF">FB466_0283</name>
</gene>
<reference evidence="2 3" key="1">
    <citation type="submission" date="2019-06" db="EMBL/GenBank/DDBJ databases">
        <title>Sequencing the genomes of 1000 actinobacteria strains.</title>
        <authorList>
            <person name="Klenk H.-P."/>
        </authorList>
    </citation>
    <scope>NUCLEOTIDE SEQUENCE [LARGE SCALE GENOMIC DNA]</scope>
    <source>
        <strain evidence="2 3">DSM 18031</strain>
    </source>
</reference>
<evidence type="ECO:0000313" key="3">
    <source>
        <dbReference type="Proteomes" id="UP000318331"/>
    </source>
</evidence>
<organism evidence="2 3">
    <name type="scientific">Klugiella xanthotipulae</name>
    <dbReference type="NCBI Taxonomy" id="244735"/>
    <lineage>
        <taxon>Bacteria</taxon>
        <taxon>Bacillati</taxon>
        <taxon>Actinomycetota</taxon>
        <taxon>Actinomycetes</taxon>
        <taxon>Micrococcales</taxon>
        <taxon>Microbacteriaceae</taxon>
        <taxon>Klugiella</taxon>
    </lineage>
</organism>
<keyword evidence="1" id="KW-1133">Transmembrane helix</keyword>
<sequence length="50" mass="5392">MNDETTTTDSSSALMSDNELIYVVLSSGLYLYGTRTISLGDSLSLSLSLR</sequence>
<feature type="transmembrane region" description="Helical" evidence="1">
    <location>
        <begin position="20"/>
        <end position="40"/>
    </location>
</feature>
<comment type="caution">
    <text evidence="2">The sequence shown here is derived from an EMBL/GenBank/DDBJ whole genome shotgun (WGS) entry which is preliminary data.</text>
</comment>
<evidence type="ECO:0000313" key="2">
    <source>
        <dbReference type="EMBL" id="TQM65479.1"/>
    </source>
</evidence>
<dbReference type="RefSeq" id="WP_170205975.1">
    <property type="nucleotide sequence ID" value="NZ_BAAAYS010000013.1"/>
</dbReference>